<keyword evidence="15" id="KW-1185">Reference proteome</keyword>
<evidence type="ECO:0000256" key="12">
    <source>
        <dbReference type="SAM" id="MobiDB-lite"/>
    </source>
</evidence>
<dbReference type="GO" id="GO:0005576">
    <property type="term" value="C:extracellular region"/>
    <property type="evidence" value="ECO:0007669"/>
    <property type="project" value="UniProtKB-SubCell"/>
</dbReference>
<dbReference type="SUPFAM" id="SSF54556">
    <property type="entry name" value="Chitinase insertion domain"/>
    <property type="match status" value="1"/>
</dbReference>
<dbReference type="Gene3D" id="3.10.50.10">
    <property type="match status" value="1"/>
</dbReference>
<comment type="subcellular location">
    <subcellularLocation>
        <location evidence="2">Secreted</location>
    </subcellularLocation>
</comment>
<evidence type="ECO:0000256" key="4">
    <source>
        <dbReference type="ARBA" id="ARBA00012729"/>
    </source>
</evidence>
<dbReference type="GO" id="GO:0008843">
    <property type="term" value="F:endochitinase activity"/>
    <property type="evidence" value="ECO:0007669"/>
    <property type="project" value="UniProtKB-EC"/>
</dbReference>
<dbReference type="InterPro" id="IPR017853">
    <property type="entry name" value="GH"/>
</dbReference>
<evidence type="ECO:0000256" key="10">
    <source>
        <dbReference type="ARBA" id="ARBA00023326"/>
    </source>
</evidence>
<dbReference type="EC" id="3.2.1.14" evidence="4"/>
<keyword evidence="9 11" id="KW-0326">Glycosidase</keyword>
<dbReference type="SUPFAM" id="SSF51445">
    <property type="entry name" value="(Trans)glycosidases"/>
    <property type="match status" value="1"/>
</dbReference>
<dbReference type="InterPro" id="IPR011583">
    <property type="entry name" value="Chitinase_II/V-like_cat"/>
</dbReference>
<evidence type="ECO:0000259" key="13">
    <source>
        <dbReference type="PROSITE" id="PS51910"/>
    </source>
</evidence>
<name>A0A6A5KVY7_9PLEO</name>
<dbReference type="InterPro" id="IPR050314">
    <property type="entry name" value="Glycosyl_Hydrlase_18"/>
</dbReference>
<organism evidence="14 15">
    <name type="scientific">Decorospora gaudefroyi</name>
    <dbReference type="NCBI Taxonomy" id="184978"/>
    <lineage>
        <taxon>Eukaryota</taxon>
        <taxon>Fungi</taxon>
        <taxon>Dikarya</taxon>
        <taxon>Ascomycota</taxon>
        <taxon>Pezizomycotina</taxon>
        <taxon>Dothideomycetes</taxon>
        <taxon>Pleosporomycetidae</taxon>
        <taxon>Pleosporales</taxon>
        <taxon>Pleosporineae</taxon>
        <taxon>Pleosporaceae</taxon>
        <taxon>Decorospora</taxon>
    </lineage>
</organism>
<evidence type="ECO:0000256" key="11">
    <source>
        <dbReference type="RuleBase" id="RU000489"/>
    </source>
</evidence>
<dbReference type="Gene3D" id="3.20.20.80">
    <property type="entry name" value="Glycosidases"/>
    <property type="match status" value="1"/>
</dbReference>
<evidence type="ECO:0000256" key="5">
    <source>
        <dbReference type="ARBA" id="ARBA00022525"/>
    </source>
</evidence>
<gene>
    <name evidence="14" type="ORF">BDW02DRAFT_593457</name>
</gene>
<dbReference type="GO" id="GO:0000272">
    <property type="term" value="P:polysaccharide catabolic process"/>
    <property type="evidence" value="ECO:0007669"/>
    <property type="project" value="UniProtKB-KW"/>
</dbReference>
<dbReference type="SMART" id="SM00636">
    <property type="entry name" value="Glyco_18"/>
    <property type="match status" value="1"/>
</dbReference>
<evidence type="ECO:0000256" key="8">
    <source>
        <dbReference type="ARBA" id="ARBA00023277"/>
    </source>
</evidence>
<dbReference type="PROSITE" id="PS01095">
    <property type="entry name" value="GH18_1"/>
    <property type="match status" value="1"/>
</dbReference>
<evidence type="ECO:0000256" key="3">
    <source>
        <dbReference type="ARBA" id="ARBA00008682"/>
    </source>
</evidence>
<keyword evidence="5" id="KW-0964">Secreted</keyword>
<dbReference type="InterPro" id="IPR029070">
    <property type="entry name" value="Chitinase_insertion_sf"/>
</dbReference>
<dbReference type="InterPro" id="IPR001223">
    <property type="entry name" value="Glyco_hydro18_cat"/>
</dbReference>
<dbReference type="FunFam" id="3.20.20.80:FF:000075">
    <property type="entry name" value="Sporulation-specific chitinase"/>
    <property type="match status" value="1"/>
</dbReference>
<keyword evidence="8" id="KW-0119">Carbohydrate metabolism</keyword>
<sequence>MTRSSSGSSSSSTPTPQPNPTGYRAVAYYANWNIYARNFSPPSIPAPHLTHLLYSFANIRPDGTVFLSDPYADSDRHTADDSWSEAGTNVYGNIKALQLLKTQNRNLKVMLSIGGWTYTNTNKNMDIPMGTEAGRRAFAQSCVGMIKDYGFDGIDVDWEYPTDTQQGSQYLSLLTEMRTQMDAYADTLVYGDQYGNEMKPKFLLSIAAPAAERNVRNLPLGRIARVVDFINLMAYDYAGAWRNTTGHTSNLYASSSNPLGTPYNTADVVTSYLSAGVPASKLILGMSLYGRAYTNTQGFGEPYNGIGLGSFEPGIYDVKDLPLAGHEEFYDEEAGASYSYHEGSGMLVSYDNVDMALRKVDYMGKRGLGGVMWWEISSDGTGEGSIVSNVSVIIDAKMVKV</sequence>
<evidence type="ECO:0000256" key="6">
    <source>
        <dbReference type="ARBA" id="ARBA00022801"/>
    </source>
</evidence>
<dbReference type="AlphaFoldDB" id="A0A6A5KVY7"/>
<dbReference type="PROSITE" id="PS51910">
    <property type="entry name" value="GH18_2"/>
    <property type="match status" value="1"/>
</dbReference>
<evidence type="ECO:0000256" key="2">
    <source>
        <dbReference type="ARBA" id="ARBA00004613"/>
    </source>
</evidence>
<comment type="similarity">
    <text evidence="3">Belongs to the glycosyl hydrolase 18 family. Chitinase class V subfamily.</text>
</comment>
<proteinExistence type="inferred from homology"/>
<dbReference type="PANTHER" id="PTHR11177:SF317">
    <property type="entry name" value="CHITINASE 12-RELATED"/>
    <property type="match status" value="1"/>
</dbReference>
<dbReference type="PANTHER" id="PTHR11177">
    <property type="entry name" value="CHITINASE"/>
    <property type="match status" value="1"/>
</dbReference>
<evidence type="ECO:0000256" key="7">
    <source>
        <dbReference type="ARBA" id="ARBA00023024"/>
    </source>
</evidence>
<evidence type="ECO:0000313" key="14">
    <source>
        <dbReference type="EMBL" id="KAF1839569.1"/>
    </source>
</evidence>
<keyword evidence="7" id="KW-0146">Chitin degradation</keyword>
<evidence type="ECO:0000256" key="9">
    <source>
        <dbReference type="ARBA" id="ARBA00023295"/>
    </source>
</evidence>
<evidence type="ECO:0000256" key="1">
    <source>
        <dbReference type="ARBA" id="ARBA00000822"/>
    </source>
</evidence>
<dbReference type="GO" id="GO:0006032">
    <property type="term" value="P:chitin catabolic process"/>
    <property type="evidence" value="ECO:0007669"/>
    <property type="project" value="UniProtKB-KW"/>
</dbReference>
<reference evidence="14" key="1">
    <citation type="submission" date="2020-01" db="EMBL/GenBank/DDBJ databases">
        <authorList>
            <consortium name="DOE Joint Genome Institute"/>
            <person name="Haridas S."/>
            <person name="Albert R."/>
            <person name="Binder M."/>
            <person name="Bloem J."/>
            <person name="Labutti K."/>
            <person name="Salamov A."/>
            <person name="Andreopoulos B."/>
            <person name="Baker S.E."/>
            <person name="Barry K."/>
            <person name="Bills G."/>
            <person name="Bluhm B.H."/>
            <person name="Cannon C."/>
            <person name="Castanera R."/>
            <person name="Culley D.E."/>
            <person name="Daum C."/>
            <person name="Ezra D."/>
            <person name="Gonzalez J.B."/>
            <person name="Henrissat B."/>
            <person name="Kuo A."/>
            <person name="Liang C."/>
            <person name="Lipzen A."/>
            <person name="Lutzoni F."/>
            <person name="Magnuson J."/>
            <person name="Mondo S."/>
            <person name="Nolan M."/>
            <person name="Ohm R."/>
            <person name="Pangilinan J."/>
            <person name="Park H.-J."/>
            <person name="Ramirez L."/>
            <person name="Alfaro M."/>
            <person name="Sun H."/>
            <person name="Tritt A."/>
            <person name="Yoshinaga Y."/>
            <person name="Zwiers L.-H."/>
            <person name="Turgeon B.G."/>
            <person name="Goodwin S.B."/>
            <person name="Spatafora J.W."/>
            <person name="Crous P.W."/>
            <person name="Grigoriev I.V."/>
        </authorList>
    </citation>
    <scope>NUCLEOTIDE SEQUENCE</scope>
    <source>
        <strain evidence="14">P77</strain>
    </source>
</reference>
<dbReference type="GO" id="GO:0008061">
    <property type="term" value="F:chitin binding"/>
    <property type="evidence" value="ECO:0007669"/>
    <property type="project" value="InterPro"/>
</dbReference>
<feature type="region of interest" description="Disordered" evidence="12">
    <location>
        <begin position="1"/>
        <end position="20"/>
    </location>
</feature>
<keyword evidence="6 11" id="KW-0378">Hydrolase</keyword>
<dbReference type="EMBL" id="ML975244">
    <property type="protein sequence ID" value="KAF1839569.1"/>
    <property type="molecule type" value="Genomic_DNA"/>
</dbReference>
<keyword evidence="10" id="KW-0624">Polysaccharide degradation</keyword>
<comment type="catalytic activity">
    <reaction evidence="1">
        <text>Random endo-hydrolysis of N-acetyl-beta-D-glucosaminide (1-&gt;4)-beta-linkages in chitin and chitodextrins.</text>
        <dbReference type="EC" id="3.2.1.14"/>
    </reaction>
</comment>
<dbReference type="OrthoDB" id="76388at2759"/>
<dbReference type="CDD" id="cd06548">
    <property type="entry name" value="GH18_chitinase"/>
    <property type="match status" value="1"/>
</dbReference>
<feature type="domain" description="GH18" evidence="13">
    <location>
        <begin position="23"/>
        <end position="397"/>
    </location>
</feature>
<dbReference type="InterPro" id="IPR001579">
    <property type="entry name" value="Glyco_hydro_18_chit_AS"/>
</dbReference>
<evidence type="ECO:0000313" key="15">
    <source>
        <dbReference type="Proteomes" id="UP000800040"/>
    </source>
</evidence>
<protein>
    <recommendedName>
        <fullName evidence="4">chitinase</fullName>
        <ecNumber evidence="4">3.2.1.14</ecNumber>
    </recommendedName>
</protein>
<accession>A0A6A5KVY7</accession>
<dbReference type="Pfam" id="PF00704">
    <property type="entry name" value="Glyco_hydro_18"/>
    <property type="match status" value="1"/>
</dbReference>
<dbReference type="Proteomes" id="UP000800040">
    <property type="component" value="Unassembled WGS sequence"/>
</dbReference>
<feature type="compositionally biased region" description="Low complexity" evidence="12">
    <location>
        <begin position="1"/>
        <end position="12"/>
    </location>
</feature>